<evidence type="ECO:0000256" key="11">
    <source>
        <dbReference type="ARBA" id="ARBA00023326"/>
    </source>
</evidence>
<dbReference type="InterPro" id="IPR001579">
    <property type="entry name" value="Glyco_hydro_18_chit_AS"/>
</dbReference>
<dbReference type="Gene3D" id="3.20.20.80">
    <property type="entry name" value="Glycosidases"/>
    <property type="match status" value="1"/>
</dbReference>
<feature type="region of interest" description="Disordered" evidence="13">
    <location>
        <begin position="410"/>
        <end position="496"/>
    </location>
</feature>
<feature type="domain" description="GH18" evidence="15">
    <location>
        <begin position="15"/>
        <end position="407"/>
    </location>
</feature>
<evidence type="ECO:0000256" key="4">
    <source>
        <dbReference type="ARBA" id="ARBA00022669"/>
    </source>
</evidence>
<dbReference type="SUPFAM" id="SSF54556">
    <property type="entry name" value="Chitinase insertion domain"/>
    <property type="match status" value="1"/>
</dbReference>
<proteinExistence type="inferred from homology"/>
<dbReference type="STRING" id="126957.T1JDU4"/>
<dbReference type="GO" id="GO:0005576">
    <property type="term" value="C:extracellular region"/>
    <property type="evidence" value="ECO:0007669"/>
    <property type="project" value="InterPro"/>
</dbReference>
<evidence type="ECO:0000256" key="1">
    <source>
        <dbReference type="ARBA" id="ARBA00000822"/>
    </source>
</evidence>
<keyword evidence="5" id="KW-0732">Signal</keyword>
<name>T1JDU4_STRMM</name>
<dbReference type="AlphaFoldDB" id="T1JDU4"/>
<feature type="compositionally biased region" description="Polar residues" evidence="13">
    <location>
        <begin position="876"/>
        <end position="891"/>
    </location>
</feature>
<dbReference type="InterPro" id="IPR017853">
    <property type="entry name" value="GH"/>
</dbReference>
<dbReference type="FunFam" id="3.20.20.80:FF:000007">
    <property type="entry name" value="Acidic mammalian chitinase"/>
    <property type="match status" value="1"/>
</dbReference>
<dbReference type="InterPro" id="IPR036508">
    <property type="entry name" value="Chitin-bd_dom_sf"/>
</dbReference>
<feature type="region of interest" description="Disordered" evidence="13">
    <location>
        <begin position="798"/>
        <end position="891"/>
    </location>
</feature>
<dbReference type="Pfam" id="PF01607">
    <property type="entry name" value="CBM_14"/>
    <property type="match status" value="2"/>
</dbReference>
<feature type="compositionally biased region" description="Basic and acidic residues" evidence="13">
    <location>
        <begin position="410"/>
        <end position="425"/>
    </location>
</feature>
<evidence type="ECO:0000256" key="3">
    <source>
        <dbReference type="ARBA" id="ARBA00012729"/>
    </source>
</evidence>
<dbReference type="EMBL" id="JH432114">
    <property type="status" value="NOT_ANNOTATED_CDS"/>
    <property type="molecule type" value="Genomic_DNA"/>
</dbReference>
<sequence length="1172" mass="132156">MKNVGAKKASKNSSFKIVCYYGNWAVYRQGLARFTPQNINPYLCTHIIYAFGGFNNDFELKPFDKYNDIEQVIKEGCSGCSPTILIAGNYRKFIDLKKYNPRLKTMLAIGGWNEGSARFSRLVGDSDSREIFVKSAIRYLRNYGFDGLDLDWEYPTFRDGSSLDDKEGYIMLIKELRQAFNKETLNGKAEKLLLSAAVPAGQDYIDQGFDMLEISKNVDFLNLLTYDFHTSYEPTANHHSPLYQRPNLPDEDYRANLNVDWTVRYYIQLGVPAFKIIVGIPTYGRGYTLEDGVDGTLGTPVKGPGDKGPATKESGYMAYYEICRKVREEGWTVKKPYPSDVGPYAFKGDQWVGFDDEETVINKAKYIKNKHLGGAMFWSLDNDDFRGQCGTQPNPLITAVRSVLLGKATKEKKTDEVKPKKKESDNSIPSAAASSNTESTISKSSISRRSTTRFPKFQRNPKAGRTPTREATTVAEEVDEDEFELFNTPPTPPTPDPGPAFECKDSGFYQNPIDCKKYFWCLDSGPANLGLVAHAFTCPSGLFFNKRTDACDYPNRVACKVQTHKPVVTTKATIKDDPTAESTTKKSSELADLLSLIQQLGGVDGVQKFLNKEKNEEEETTTTTKKSKALKRTTTTTTTTTTTPRPKLKAIKPRRTTVQTTTLAESNENEDEDEILSTTTIRPKTTVRKRSKGTLFDDNDDDGELFTTRRSRGQLFDDEDDRPVTQKLTRNYITIHRTTTSEPGEAEEELETTTEPTTTTTKRPTIRIVHTTTNAPATTSKRLIKVLATKPSLFRSTGIRLRGSLKRKKDEEEEKPRTRKGDKEKLRSRKDEEGKEEEEKTRRTTLRRFKLTTTTEVAIQTKSQGRRLQTRKRRPQSSTKDFETTGSRVSTTIQKAPRPFIEDDLDEDVEDDEVSGTSSGVFVSTPSASKPSVEVTSEVPFYTTHFRAGDEGVSIPTLPSLPSISFPSSFALQQFSTPALRVLNTTRRLFPTTPIPVESIEYEEQDELDAKDPPDDDEEEEYNEEVLPPTPPPTFRPRTLSTHKPIIRVTSKRPIIRITTTKPTTRRTTSAFRERVTIPPTPEAVVEYLDDDDDDAEGFVSVGERGSLECEREGIFEHPIACNKFVNCVRTMSKLRPWTYTCPPGLMYDNNVGHCNWEEQVDCGDKKNGWIM</sequence>
<dbReference type="InterPro" id="IPR002557">
    <property type="entry name" value="Chitin-bd_dom"/>
</dbReference>
<feature type="compositionally biased region" description="Low complexity" evidence="13">
    <location>
        <begin position="434"/>
        <end position="453"/>
    </location>
</feature>
<feature type="region of interest" description="Disordered" evidence="13">
    <location>
        <begin position="739"/>
        <end position="762"/>
    </location>
</feature>
<dbReference type="EC" id="3.2.1.14" evidence="3"/>
<comment type="catalytic activity">
    <reaction evidence="1">
        <text>Random endo-hydrolysis of N-acetyl-beta-D-glucosaminide (1-&gt;4)-beta-linkages in chitin and chitodextrins.</text>
        <dbReference type="EC" id="3.2.1.14"/>
    </reaction>
</comment>
<feature type="region of interest" description="Disordered" evidence="13">
    <location>
        <begin position="994"/>
        <end position="1043"/>
    </location>
</feature>
<dbReference type="eggNOG" id="KOG2806">
    <property type="taxonomic scope" value="Eukaryota"/>
</dbReference>
<keyword evidence="17" id="KW-1185">Reference proteome</keyword>
<dbReference type="PANTHER" id="PTHR11177:SF399">
    <property type="entry name" value="CHITINASE 6, ISOFORM C"/>
    <property type="match status" value="1"/>
</dbReference>
<dbReference type="PANTHER" id="PTHR11177">
    <property type="entry name" value="CHITINASE"/>
    <property type="match status" value="1"/>
</dbReference>
<feature type="compositionally biased region" description="Basic residues" evidence="13">
    <location>
        <begin position="864"/>
        <end position="875"/>
    </location>
</feature>
<dbReference type="Gene3D" id="3.10.50.10">
    <property type="match status" value="1"/>
</dbReference>
<keyword evidence="4" id="KW-0147">Chitin-binding</keyword>
<dbReference type="Proteomes" id="UP000014500">
    <property type="component" value="Unassembled WGS sequence"/>
</dbReference>
<keyword evidence="10 12" id="KW-0326">Glycosidase</keyword>
<dbReference type="FunFam" id="2.170.140.10:FF:000005">
    <property type="entry name" value="Acidic mammalian chitinase"/>
    <property type="match status" value="1"/>
</dbReference>
<evidence type="ECO:0000256" key="9">
    <source>
        <dbReference type="ARBA" id="ARBA00023277"/>
    </source>
</evidence>
<dbReference type="GO" id="GO:0008061">
    <property type="term" value="F:chitin binding"/>
    <property type="evidence" value="ECO:0007669"/>
    <property type="project" value="UniProtKB-KW"/>
</dbReference>
<evidence type="ECO:0000259" key="15">
    <source>
        <dbReference type="PROSITE" id="PS51910"/>
    </source>
</evidence>
<evidence type="ECO:0000256" key="7">
    <source>
        <dbReference type="ARBA" id="ARBA00023024"/>
    </source>
</evidence>
<dbReference type="GO" id="GO:0000272">
    <property type="term" value="P:polysaccharide catabolic process"/>
    <property type="evidence" value="ECO:0007669"/>
    <property type="project" value="UniProtKB-KW"/>
</dbReference>
<evidence type="ECO:0000256" key="13">
    <source>
        <dbReference type="SAM" id="MobiDB-lite"/>
    </source>
</evidence>
<dbReference type="InterPro" id="IPR050314">
    <property type="entry name" value="Glycosyl_Hydrlase_18"/>
</dbReference>
<feature type="compositionally biased region" description="Low complexity" evidence="13">
    <location>
        <begin position="632"/>
        <end position="645"/>
    </location>
</feature>
<feature type="domain" description="Chitin-binding type-2" evidence="14">
    <location>
        <begin position="500"/>
        <end position="561"/>
    </location>
</feature>
<evidence type="ECO:0000259" key="14">
    <source>
        <dbReference type="PROSITE" id="PS50940"/>
    </source>
</evidence>
<reference evidence="17" key="1">
    <citation type="submission" date="2011-05" db="EMBL/GenBank/DDBJ databases">
        <authorList>
            <person name="Richards S.R."/>
            <person name="Qu J."/>
            <person name="Jiang H."/>
            <person name="Jhangiani S.N."/>
            <person name="Agravi P."/>
            <person name="Goodspeed R."/>
            <person name="Gross S."/>
            <person name="Mandapat C."/>
            <person name="Jackson L."/>
            <person name="Mathew T."/>
            <person name="Pu L."/>
            <person name="Thornton R."/>
            <person name="Saada N."/>
            <person name="Wilczek-Boney K.B."/>
            <person name="Lee S."/>
            <person name="Kovar C."/>
            <person name="Wu Y."/>
            <person name="Scherer S.E."/>
            <person name="Worley K.C."/>
            <person name="Muzny D.M."/>
            <person name="Gibbs R."/>
        </authorList>
    </citation>
    <scope>NUCLEOTIDE SEQUENCE</scope>
    <source>
        <strain evidence="17">Brora</strain>
    </source>
</reference>
<protein>
    <recommendedName>
        <fullName evidence="3">chitinase</fullName>
        <ecNumber evidence="3">3.2.1.14</ecNumber>
    </recommendedName>
</protein>
<keyword evidence="8" id="KW-1015">Disulfide bond</keyword>
<dbReference type="EnsemblMetazoa" id="SMAR011979-RA">
    <property type="protein sequence ID" value="SMAR011979-PA"/>
    <property type="gene ID" value="SMAR011979"/>
</dbReference>
<dbReference type="OMA" id="CEREGIF"/>
<dbReference type="SMART" id="SM00494">
    <property type="entry name" value="ChtBD2"/>
    <property type="match status" value="2"/>
</dbReference>
<dbReference type="SUPFAM" id="SSF51445">
    <property type="entry name" value="(Trans)glycosidases"/>
    <property type="match status" value="1"/>
</dbReference>
<dbReference type="GO" id="GO:0006032">
    <property type="term" value="P:chitin catabolic process"/>
    <property type="evidence" value="ECO:0007669"/>
    <property type="project" value="UniProtKB-KW"/>
</dbReference>
<dbReference type="PROSITE" id="PS51910">
    <property type="entry name" value="GH18_2"/>
    <property type="match status" value="1"/>
</dbReference>
<reference evidence="16" key="2">
    <citation type="submission" date="2015-02" db="UniProtKB">
        <authorList>
            <consortium name="EnsemblMetazoa"/>
        </authorList>
    </citation>
    <scope>IDENTIFICATION</scope>
</reference>
<dbReference type="GO" id="GO:0008843">
    <property type="term" value="F:endochitinase activity"/>
    <property type="evidence" value="ECO:0007669"/>
    <property type="project" value="UniProtKB-EC"/>
</dbReference>
<dbReference type="InterPro" id="IPR001223">
    <property type="entry name" value="Glyco_hydro18_cat"/>
</dbReference>
<evidence type="ECO:0000256" key="5">
    <source>
        <dbReference type="ARBA" id="ARBA00022729"/>
    </source>
</evidence>
<feature type="compositionally biased region" description="Acidic residues" evidence="13">
    <location>
        <begin position="1014"/>
        <end position="1024"/>
    </location>
</feature>
<dbReference type="PROSITE" id="PS01095">
    <property type="entry name" value="GH18_1"/>
    <property type="match status" value="1"/>
</dbReference>
<feature type="compositionally biased region" description="Low complexity" evidence="13">
    <location>
        <begin position="753"/>
        <end position="762"/>
    </location>
</feature>
<comment type="similarity">
    <text evidence="2">Belongs to the glycosyl hydrolase 18 family. Chitinase class II subfamily.</text>
</comment>
<keyword evidence="11" id="KW-0624">Polysaccharide degradation</keyword>
<dbReference type="Pfam" id="PF00704">
    <property type="entry name" value="Glyco_hydro_18"/>
    <property type="match status" value="1"/>
</dbReference>
<keyword evidence="9" id="KW-0119">Carbohydrate metabolism</keyword>
<dbReference type="HOGENOM" id="CLU_002833_9_0_1"/>
<evidence type="ECO:0000256" key="8">
    <source>
        <dbReference type="ARBA" id="ARBA00023157"/>
    </source>
</evidence>
<keyword evidence="7" id="KW-0146">Chitin degradation</keyword>
<evidence type="ECO:0000256" key="2">
    <source>
        <dbReference type="ARBA" id="ARBA00009121"/>
    </source>
</evidence>
<feature type="domain" description="Chitin-binding type-2" evidence="14">
    <location>
        <begin position="1107"/>
        <end position="1165"/>
    </location>
</feature>
<evidence type="ECO:0000256" key="10">
    <source>
        <dbReference type="ARBA" id="ARBA00023295"/>
    </source>
</evidence>
<dbReference type="SUPFAM" id="SSF57625">
    <property type="entry name" value="Invertebrate chitin-binding proteins"/>
    <property type="match status" value="2"/>
</dbReference>
<evidence type="ECO:0000256" key="12">
    <source>
        <dbReference type="RuleBase" id="RU000489"/>
    </source>
</evidence>
<dbReference type="FunFam" id="3.10.50.10:FF:000004">
    <property type="entry name" value="Chitinase 5"/>
    <property type="match status" value="1"/>
</dbReference>
<dbReference type="CDD" id="cd02872">
    <property type="entry name" value="GH18_chitolectin_chitotriosidase"/>
    <property type="match status" value="1"/>
</dbReference>
<dbReference type="PROSITE" id="PS50940">
    <property type="entry name" value="CHIT_BIND_II"/>
    <property type="match status" value="2"/>
</dbReference>
<accession>T1JDU4</accession>
<dbReference type="SMART" id="SM00636">
    <property type="entry name" value="Glyco_18"/>
    <property type="match status" value="1"/>
</dbReference>
<dbReference type="Gene3D" id="2.170.140.10">
    <property type="entry name" value="Chitin binding domain"/>
    <property type="match status" value="2"/>
</dbReference>
<evidence type="ECO:0000313" key="16">
    <source>
        <dbReference type="EnsemblMetazoa" id="SMAR011979-PA"/>
    </source>
</evidence>
<evidence type="ECO:0000256" key="6">
    <source>
        <dbReference type="ARBA" id="ARBA00022801"/>
    </source>
</evidence>
<feature type="region of interest" description="Disordered" evidence="13">
    <location>
        <begin position="612"/>
        <end position="646"/>
    </location>
</feature>
<dbReference type="InterPro" id="IPR029070">
    <property type="entry name" value="Chitinase_insertion_sf"/>
</dbReference>
<evidence type="ECO:0000313" key="17">
    <source>
        <dbReference type="Proteomes" id="UP000014500"/>
    </source>
</evidence>
<organism evidence="16 17">
    <name type="scientific">Strigamia maritima</name>
    <name type="common">European centipede</name>
    <name type="synonym">Geophilus maritimus</name>
    <dbReference type="NCBI Taxonomy" id="126957"/>
    <lineage>
        <taxon>Eukaryota</taxon>
        <taxon>Metazoa</taxon>
        <taxon>Ecdysozoa</taxon>
        <taxon>Arthropoda</taxon>
        <taxon>Myriapoda</taxon>
        <taxon>Chilopoda</taxon>
        <taxon>Pleurostigmophora</taxon>
        <taxon>Geophilomorpha</taxon>
        <taxon>Linotaeniidae</taxon>
        <taxon>Strigamia</taxon>
    </lineage>
</organism>
<feature type="compositionally biased region" description="Basic and acidic residues" evidence="13">
    <location>
        <begin position="808"/>
        <end position="842"/>
    </location>
</feature>
<dbReference type="InterPro" id="IPR011583">
    <property type="entry name" value="Chitinase_II/V-like_cat"/>
</dbReference>
<keyword evidence="6 12" id="KW-0378">Hydrolase</keyword>